<evidence type="ECO:0000313" key="1">
    <source>
        <dbReference type="EMBL" id="MDO9713042.1"/>
    </source>
</evidence>
<comment type="caution">
    <text evidence="1">The sequence shown here is derived from an EMBL/GenBank/DDBJ whole genome shotgun (WGS) entry which is preliminary data.</text>
</comment>
<dbReference type="EMBL" id="JAUTWS010000067">
    <property type="protein sequence ID" value="MDO9713042.1"/>
    <property type="molecule type" value="Genomic_DNA"/>
</dbReference>
<protein>
    <submittedName>
        <fullName evidence="1">Uncharacterized protein</fullName>
    </submittedName>
</protein>
<keyword evidence="2" id="KW-1185">Reference proteome</keyword>
<sequence length="74" mass="7745">MAADWEQMMGGEFQAHAAQAGCCRLSVIGGGNAWHWFVRCDRHGDVEGRGGALDAAKVTAEDVARGLARDAGTA</sequence>
<organism evidence="1 2">
    <name type="scientific">Paracraurococcus lichenis</name>
    <dbReference type="NCBI Taxonomy" id="3064888"/>
    <lineage>
        <taxon>Bacteria</taxon>
        <taxon>Pseudomonadati</taxon>
        <taxon>Pseudomonadota</taxon>
        <taxon>Alphaproteobacteria</taxon>
        <taxon>Acetobacterales</taxon>
        <taxon>Roseomonadaceae</taxon>
        <taxon>Paracraurococcus</taxon>
    </lineage>
</organism>
<evidence type="ECO:0000313" key="2">
    <source>
        <dbReference type="Proteomes" id="UP001243009"/>
    </source>
</evidence>
<dbReference type="Proteomes" id="UP001243009">
    <property type="component" value="Unassembled WGS sequence"/>
</dbReference>
<reference evidence="1 2" key="1">
    <citation type="submission" date="2023-08" db="EMBL/GenBank/DDBJ databases">
        <title>The draft genome sequence of Paracraurococcus sp. LOR1-02.</title>
        <authorList>
            <person name="Kingkaew E."/>
            <person name="Tanasupawat S."/>
        </authorList>
    </citation>
    <scope>NUCLEOTIDE SEQUENCE [LARGE SCALE GENOMIC DNA]</scope>
    <source>
        <strain evidence="1 2">LOR1-02</strain>
    </source>
</reference>
<gene>
    <name evidence="1" type="ORF">Q7A36_32235</name>
</gene>
<proteinExistence type="predicted"/>
<name>A0ABT9EA12_9PROT</name>
<accession>A0ABT9EA12</accession>
<dbReference type="RefSeq" id="WP_305107903.1">
    <property type="nucleotide sequence ID" value="NZ_JAUTWS010000067.1"/>
</dbReference>